<evidence type="ECO:0000313" key="1">
    <source>
        <dbReference type="EMBL" id="GAO31493.1"/>
    </source>
</evidence>
<accession>A0A0E9M1Q0</accession>
<gene>
    <name evidence="1" type="ORF">JCM15548_13858</name>
</gene>
<dbReference type="Proteomes" id="UP000032900">
    <property type="component" value="Unassembled WGS sequence"/>
</dbReference>
<keyword evidence="1" id="KW-0675">Receptor</keyword>
<organism evidence="1 2">
    <name type="scientific">Geofilum rubicundum JCM 15548</name>
    <dbReference type="NCBI Taxonomy" id="1236989"/>
    <lineage>
        <taxon>Bacteria</taxon>
        <taxon>Pseudomonadati</taxon>
        <taxon>Bacteroidota</taxon>
        <taxon>Bacteroidia</taxon>
        <taxon>Marinilabiliales</taxon>
        <taxon>Marinilabiliaceae</taxon>
        <taxon>Geofilum</taxon>
    </lineage>
</organism>
<proteinExistence type="predicted"/>
<dbReference type="EMBL" id="BAZW01000050">
    <property type="protein sequence ID" value="GAO31493.1"/>
    <property type="molecule type" value="Genomic_DNA"/>
</dbReference>
<name>A0A0E9M1Q0_9BACT</name>
<protein>
    <submittedName>
        <fullName evidence="1">TonB-dependent receptor</fullName>
    </submittedName>
</protein>
<dbReference type="AlphaFoldDB" id="A0A0E9M1Q0"/>
<dbReference type="SUPFAM" id="SSF56935">
    <property type="entry name" value="Porins"/>
    <property type="match status" value="1"/>
</dbReference>
<keyword evidence="2" id="KW-1185">Reference proteome</keyword>
<comment type="caution">
    <text evidence="1">The sequence shown here is derived from an EMBL/GenBank/DDBJ whole genome shotgun (WGS) entry which is preliminary data.</text>
</comment>
<dbReference type="STRING" id="1236989.JCM15548_13858"/>
<evidence type="ECO:0000313" key="2">
    <source>
        <dbReference type="Proteomes" id="UP000032900"/>
    </source>
</evidence>
<dbReference type="OrthoDB" id="9768177at2"/>
<sequence>MNVGEVLNKGVEVEMAINLVQASNFNWRLNLNATSYNNEILDLADGVKESGIKRSTSIFEIGGSLYDAFLRDYAGVDKSTGKALYYLVDGDGDYVLDDNNQKQTTDTYTDTYQVNLGSTLAKVYGGFGTSIESFGFDLSVAFGYQLGGKVFDGTYQSLMHGGDEAGVNWHKDILNAWSYDNPNSDIPRLNSLDDNRQMHSSRFLESSDYLSVNNLTLGYTIPSQVSEYLKLASARVYFSADNLALWSARKGLDPRQSFGGTDWQAVGSHNYSALRTLSGGITVNF</sequence>
<reference evidence="1 2" key="1">
    <citation type="journal article" date="2015" name="Microbes Environ.">
        <title>Distribution and evolution of nitrogen fixation genes in the phylum bacteroidetes.</title>
        <authorList>
            <person name="Inoue J."/>
            <person name="Oshima K."/>
            <person name="Suda W."/>
            <person name="Sakamoto M."/>
            <person name="Iino T."/>
            <person name="Noda S."/>
            <person name="Hongoh Y."/>
            <person name="Hattori M."/>
            <person name="Ohkuma M."/>
        </authorList>
    </citation>
    <scope>NUCLEOTIDE SEQUENCE [LARGE SCALE GENOMIC DNA]</scope>
    <source>
        <strain evidence="1">JCM 15548</strain>
    </source>
</reference>